<evidence type="ECO:0000313" key="2">
    <source>
        <dbReference type="Proteomes" id="UP000192575"/>
    </source>
</evidence>
<comment type="caution">
    <text evidence="1">The sequence shown here is derived from an EMBL/GenBank/DDBJ whole genome shotgun (WGS) entry which is preliminary data.</text>
</comment>
<dbReference type="Proteomes" id="UP000192575">
    <property type="component" value="Unassembled WGS sequence"/>
</dbReference>
<dbReference type="InterPro" id="IPR019612">
    <property type="entry name" value="Minor_capsid_put"/>
</dbReference>
<evidence type="ECO:0000313" key="1">
    <source>
        <dbReference type="EMBL" id="OQQ91353.1"/>
    </source>
</evidence>
<dbReference type="RefSeq" id="WP_081533889.1">
    <property type="nucleotide sequence ID" value="NZ_NBEF01000014.1"/>
</dbReference>
<accession>A0A1V9REF2</accession>
<gene>
    <name evidence="1" type="ORF">B6U56_02790</name>
</gene>
<protein>
    <submittedName>
        <fullName evidence="1">Capsid protein</fullName>
    </submittedName>
</protein>
<dbReference type="EMBL" id="NBEF01000014">
    <property type="protein sequence ID" value="OQQ91353.1"/>
    <property type="molecule type" value="Genomic_DNA"/>
</dbReference>
<reference evidence="1 2" key="1">
    <citation type="submission" date="2017-03" db="EMBL/GenBank/DDBJ databases">
        <title>Phylogenomics and comparative genomics of Lactobacillus salivarius, a mammalian gut commensal.</title>
        <authorList>
            <person name="Harris H.M."/>
        </authorList>
    </citation>
    <scope>NUCLEOTIDE SEQUENCE [LARGE SCALE GENOMIC DNA]</scope>
    <source>
        <strain evidence="1 2">JCM 1047</strain>
    </source>
</reference>
<dbReference type="AlphaFoldDB" id="A0A1V9REF2"/>
<dbReference type="Pfam" id="PF10665">
    <property type="entry name" value="Minor_capsid_1"/>
    <property type="match status" value="1"/>
</dbReference>
<name>A0A1V9REF2_9LACO</name>
<proteinExistence type="predicted"/>
<sequence length="115" mass="13208">MIPRIDRRLCNQSVTLKIPVGELDKYGKQKTEEVEVKNVLVQPQTIYSGDSNNRKITANAIVFLFSKISNPLPRLDRDSVGNKLIFEGKEYTITNIVDNREPYSNDVYSYELEVL</sequence>
<organism evidence="1 2">
    <name type="scientific">Ligilactobacillus salivarius</name>
    <dbReference type="NCBI Taxonomy" id="1624"/>
    <lineage>
        <taxon>Bacteria</taxon>
        <taxon>Bacillati</taxon>
        <taxon>Bacillota</taxon>
        <taxon>Bacilli</taxon>
        <taxon>Lactobacillales</taxon>
        <taxon>Lactobacillaceae</taxon>
        <taxon>Ligilactobacillus</taxon>
    </lineage>
</organism>